<name>A0A085N833_9BILA</name>
<dbReference type="PROSITE" id="PS00010">
    <property type="entry name" value="ASX_HYDROXYL"/>
    <property type="match status" value="2"/>
</dbReference>
<feature type="compositionally biased region" description="Basic and acidic residues" evidence="7">
    <location>
        <begin position="852"/>
        <end position="865"/>
    </location>
</feature>
<dbReference type="EMBL" id="KL367535">
    <property type="protein sequence ID" value="KFD65629.1"/>
    <property type="molecule type" value="Genomic_DNA"/>
</dbReference>
<feature type="compositionally biased region" description="Basic and acidic residues" evidence="7">
    <location>
        <begin position="922"/>
        <end position="937"/>
    </location>
</feature>
<feature type="domain" description="EGF-like" evidence="10">
    <location>
        <begin position="536"/>
        <end position="572"/>
    </location>
</feature>
<dbReference type="SUPFAM" id="SSF57196">
    <property type="entry name" value="EGF/Laminin"/>
    <property type="match status" value="4"/>
</dbReference>
<evidence type="ECO:0000256" key="6">
    <source>
        <dbReference type="PROSITE-ProRule" id="PRU00076"/>
    </source>
</evidence>
<keyword evidence="8" id="KW-0472">Membrane</keyword>
<comment type="caution">
    <text evidence="6">Lacks conserved residue(s) required for the propagation of feature annotation.</text>
</comment>
<feature type="compositionally biased region" description="Polar residues" evidence="7">
    <location>
        <begin position="938"/>
        <end position="947"/>
    </location>
</feature>
<keyword evidence="8" id="KW-0812">Transmembrane</keyword>
<dbReference type="SMART" id="SM00181">
    <property type="entry name" value="EGF"/>
    <property type="match status" value="8"/>
</dbReference>
<gene>
    <name evidence="11" type="ORF">M514_07608</name>
</gene>
<dbReference type="CDD" id="cd00054">
    <property type="entry name" value="EGF_CA"/>
    <property type="match status" value="4"/>
</dbReference>
<feature type="compositionally biased region" description="Basic and acidic residues" evidence="7">
    <location>
        <begin position="777"/>
        <end position="802"/>
    </location>
</feature>
<keyword evidence="5" id="KW-0325">Glycoprotein</keyword>
<feature type="disulfide bond" evidence="6">
    <location>
        <begin position="407"/>
        <end position="416"/>
    </location>
</feature>
<keyword evidence="4 6" id="KW-1015">Disulfide bond</keyword>
<dbReference type="InterPro" id="IPR013032">
    <property type="entry name" value="EGF-like_CS"/>
</dbReference>
<keyword evidence="2 9" id="KW-0732">Signal</keyword>
<evidence type="ECO:0000256" key="8">
    <source>
        <dbReference type="SAM" id="Phobius"/>
    </source>
</evidence>
<feature type="disulfide bond" evidence="6">
    <location>
        <begin position="599"/>
        <end position="608"/>
    </location>
</feature>
<dbReference type="FunFam" id="2.10.25.10:FF:000472">
    <property type="entry name" value="Uncharacterized protein, isoform A"/>
    <property type="match status" value="1"/>
</dbReference>
<feature type="transmembrane region" description="Helical" evidence="8">
    <location>
        <begin position="704"/>
        <end position="727"/>
    </location>
</feature>
<reference evidence="11" key="1">
    <citation type="journal article" date="2014" name="Nat. Genet.">
        <title>Genome and transcriptome of the porcine whipworm Trichuris suis.</title>
        <authorList>
            <person name="Jex A.R."/>
            <person name="Nejsum P."/>
            <person name="Schwarz E.M."/>
            <person name="Hu L."/>
            <person name="Young N.D."/>
            <person name="Hall R.S."/>
            <person name="Korhonen P.K."/>
            <person name="Liao S."/>
            <person name="Thamsborg S."/>
            <person name="Xia J."/>
            <person name="Xu P."/>
            <person name="Wang S."/>
            <person name="Scheerlinck J.P."/>
            <person name="Hofmann A."/>
            <person name="Sternberg P.W."/>
            <person name="Wang J."/>
            <person name="Gasser R.B."/>
        </authorList>
    </citation>
    <scope>NUCLEOTIDE SEQUENCE [LARGE SCALE GENOMIC DNA]</scope>
    <source>
        <strain evidence="11">DCEP-RM93F</strain>
    </source>
</reference>
<organism evidence="11">
    <name type="scientific">Trichuris suis</name>
    <name type="common">pig whipworm</name>
    <dbReference type="NCBI Taxonomy" id="68888"/>
    <lineage>
        <taxon>Eukaryota</taxon>
        <taxon>Metazoa</taxon>
        <taxon>Ecdysozoa</taxon>
        <taxon>Nematoda</taxon>
        <taxon>Enoplea</taxon>
        <taxon>Dorylaimia</taxon>
        <taxon>Trichinellida</taxon>
        <taxon>Trichuridae</taxon>
        <taxon>Trichuris</taxon>
    </lineage>
</organism>
<dbReference type="Gene3D" id="2.10.25.10">
    <property type="entry name" value="Laminin"/>
    <property type="match status" value="7"/>
</dbReference>
<feature type="signal peptide" evidence="9">
    <location>
        <begin position="1"/>
        <end position="29"/>
    </location>
</feature>
<dbReference type="InterPro" id="IPR009030">
    <property type="entry name" value="Growth_fac_rcpt_cys_sf"/>
</dbReference>
<dbReference type="PROSITE" id="PS50026">
    <property type="entry name" value="EGF_3"/>
    <property type="match status" value="8"/>
</dbReference>
<feature type="compositionally biased region" description="Basic and acidic residues" evidence="7">
    <location>
        <begin position="948"/>
        <end position="968"/>
    </location>
</feature>
<feature type="domain" description="EGF-like" evidence="10">
    <location>
        <begin position="306"/>
        <end position="351"/>
    </location>
</feature>
<dbReference type="SMART" id="SM00179">
    <property type="entry name" value="EGF_CA"/>
    <property type="match status" value="6"/>
</dbReference>
<evidence type="ECO:0000313" key="11">
    <source>
        <dbReference type="EMBL" id="KFD65629.1"/>
    </source>
</evidence>
<sequence length="979" mass="108473">MASKVTVSWSSHVIRSAILLLGCLSIAFPCPFTGPRSHGYVHNGSCFSAVFSGLLPKMNASSNVLQVLDEYCQSLEPSARLANLLEGKQLQMPPPKYWFFHKNRLSFFAGTQVNPYQGKESNKQRGKNRMQLIKNTINISSQHVNVHVHKISSENAYGEGSLLCPVVIAKRNEPKYTIKFASCNSKPAWDIFFCKNAAIASTSSRTINSPNPQVEDTPPAAICKYDKEKRKCFLRLLESESNSLQRNGSRPCRCSSCTVDQWTKWGPWSSTCSHAERYRARAKDGETIGHCVDDQTVCCFEMEQKDLPECPATDQRVEVLNDCLNGGIPIDIGEGSIVCSCKRNFTGALCEKKRVRRTIRNLLHRLARKRYTKSDESTCMSSPCECRPCKNGGTCQGLGHGQYKCTCHDMFYGPLCESRKSKPCDQVKCQNGGHCVSDREKFICVCPGGYMGTLCETGVRPCVNQHSCLNGGTCQNNGTTDTCLCPTGFTGRNCGIYLLSQDCNAATCVNGDCIVTGGRVACQCKRGFHGMYCATQTNECLSMPCLNNGRCENVIGGFRCICPAEYAGYRCEDKVSPCASSPCIKGLCSRVGDGYMCSCYPGYEGNNCQRDINECLSEPCQNGGECEDQINSFKCYCPVGFSGTTCAFGTYNSNKALIIRRWKPALHATVRPALGSTLSIQKKDIYKLSVELKEEKRSPWDTDYAMPLTILVVLLTIGVIGLIFYTYKEHVIALKKEATPEAQRDKSEEIEFSERSAGRRGTMQKVAEFLAALGWGKTEEQSESKDESDRQDKAKAASERSSQKQLGKSPKKERKGFTPPSGKRSPASSLRKGKSKKGEQKSPASSSSLSTPKDKGRSPASDRGRKSPLLSSRARKYIYTVPGYRSKKQKHSPARPLHLRIIRRSEPPKSLQSEGAEAPKGSSEEGMLKSKEGDQGSDRSSPIQKQSSLRDERKGNESPRDDRDEQRGSKRWWQFRLRK</sequence>
<keyword evidence="1 6" id="KW-0245">EGF-like domain</keyword>
<feature type="disulfide bond" evidence="6">
    <location>
        <begin position="446"/>
        <end position="455"/>
    </location>
</feature>
<dbReference type="Pfam" id="PF12661">
    <property type="entry name" value="hEGF"/>
    <property type="match status" value="1"/>
</dbReference>
<dbReference type="PROSITE" id="PS01186">
    <property type="entry name" value="EGF_2"/>
    <property type="match status" value="5"/>
</dbReference>
<dbReference type="PROSITE" id="PS01187">
    <property type="entry name" value="EGF_CA"/>
    <property type="match status" value="1"/>
</dbReference>
<evidence type="ECO:0000256" key="1">
    <source>
        <dbReference type="ARBA" id="ARBA00022536"/>
    </source>
</evidence>
<evidence type="ECO:0000256" key="5">
    <source>
        <dbReference type="ARBA" id="ARBA00023180"/>
    </source>
</evidence>
<dbReference type="InterPro" id="IPR000152">
    <property type="entry name" value="EGF-type_Asp/Asn_hydroxyl_site"/>
</dbReference>
<dbReference type="SUPFAM" id="SSF57184">
    <property type="entry name" value="Growth factor receptor domain"/>
    <property type="match status" value="1"/>
</dbReference>
<feature type="disulfide bond" evidence="6">
    <location>
        <begin position="524"/>
        <end position="533"/>
    </location>
</feature>
<dbReference type="Pfam" id="PF00008">
    <property type="entry name" value="EGF"/>
    <property type="match status" value="3"/>
</dbReference>
<evidence type="ECO:0000259" key="10">
    <source>
        <dbReference type="PROSITE" id="PS50026"/>
    </source>
</evidence>
<feature type="domain" description="EGF-like" evidence="10">
    <location>
        <begin position="499"/>
        <end position="534"/>
    </location>
</feature>
<proteinExistence type="predicted"/>
<evidence type="ECO:0000256" key="4">
    <source>
        <dbReference type="ARBA" id="ARBA00023157"/>
    </source>
</evidence>
<keyword evidence="8" id="KW-1133">Transmembrane helix</keyword>
<feature type="disulfide bond" evidence="6">
    <location>
        <begin position="485"/>
        <end position="494"/>
    </location>
</feature>
<protein>
    <recommendedName>
        <fullName evidence="10">EGF-like domain-containing protein</fullName>
    </recommendedName>
</protein>
<dbReference type="InterPro" id="IPR000742">
    <property type="entry name" value="EGF"/>
</dbReference>
<feature type="domain" description="EGF-like" evidence="10">
    <location>
        <begin position="574"/>
        <end position="609"/>
    </location>
</feature>
<dbReference type="PANTHER" id="PTHR12916:SF4">
    <property type="entry name" value="UNINFLATABLE, ISOFORM C"/>
    <property type="match status" value="1"/>
</dbReference>
<feature type="disulfide bond" evidence="6">
    <location>
        <begin position="503"/>
        <end position="513"/>
    </location>
</feature>
<dbReference type="AlphaFoldDB" id="A0A085N833"/>
<evidence type="ECO:0000256" key="2">
    <source>
        <dbReference type="ARBA" id="ARBA00022729"/>
    </source>
</evidence>
<evidence type="ECO:0000256" key="3">
    <source>
        <dbReference type="ARBA" id="ARBA00022737"/>
    </source>
</evidence>
<feature type="region of interest" description="Disordered" evidence="7">
    <location>
        <begin position="777"/>
        <end position="979"/>
    </location>
</feature>
<feature type="domain" description="EGF-like" evidence="10">
    <location>
        <begin position="420"/>
        <end position="456"/>
    </location>
</feature>
<accession>A0A085N833</accession>
<feature type="disulfide bond" evidence="6">
    <location>
        <begin position="637"/>
        <end position="646"/>
    </location>
</feature>
<feature type="disulfide bond" evidence="6">
    <location>
        <begin position="562"/>
        <end position="571"/>
    </location>
</feature>
<evidence type="ECO:0000256" key="9">
    <source>
        <dbReference type="SAM" id="SignalP"/>
    </source>
</evidence>
<feature type="disulfide bond" evidence="6">
    <location>
        <begin position="578"/>
        <end position="588"/>
    </location>
</feature>
<dbReference type="PROSITE" id="PS00022">
    <property type="entry name" value="EGF_1"/>
    <property type="match status" value="9"/>
</dbReference>
<dbReference type="Proteomes" id="UP000030758">
    <property type="component" value="Unassembled WGS sequence"/>
</dbReference>
<dbReference type="PANTHER" id="PTHR12916">
    <property type="entry name" value="CYTOCHROME C OXIDASE POLYPEPTIDE VIC-2"/>
    <property type="match status" value="1"/>
</dbReference>
<feature type="chain" id="PRO_5001795802" description="EGF-like domain-containing protein" evidence="9">
    <location>
        <begin position="30"/>
        <end position="979"/>
    </location>
</feature>
<feature type="disulfide bond" evidence="6">
    <location>
        <begin position="341"/>
        <end position="350"/>
    </location>
</feature>
<keyword evidence="3" id="KW-0677">Repeat</keyword>
<dbReference type="InterPro" id="IPR001881">
    <property type="entry name" value="EGF-like_Ca-bd_dom"/>
</dbReference>
<dbReference type="InterPro" id="IPR018097">
    <property type="entry name" value="EGF_Ca-bd_CS"/>
</dbReference>
<feature type="compositionally biased region" description="Basic residues" evidence="7">
    <location>
        <begin position="885"/>
        <end position="902"/>
    </location>
</feature>
<evidence type="ECO:0000256" key="7">
    <source>
        <dbReference type="SAM" id="MobiDB-lite"/>
    </source>
</evidence>
<feature type="region of interest" description="Disordered" evidence="7">
    <location>
        <begin position="738"/>
        <end position="759"/>
    </location>
</feature>
<feature type="domain" description="EGF-like" evidence="10">
    <location>
        <begin position="458"/>
        <end position="495"/>
    </location>
</feature>
<dbReference type="GO" id="GO:0005509">
    <property type="term" value="F:calcium ion binding"/>
    <property type="evidence" value="ECO:0007669"/>
    <property type="project" value="InterPro"/>
</dbReference>
<feature type="compositionally biased region" description="Basic and acidic residues" evidence="7">
    <location>
        <begin position="738"/>
        <end position="757"/>
    </location>
</feature>
<feature type="domain" description="EGF-like" evidence="10">
    <location>
        <begin position="380"/>
        <end position="417"/>
    </location>
</feature>
<dbReference type="FunFam" id="2.10.25.10:FF:000122">
    <property type="entry name" value="Protein crumbs homolog 2"/>
    <property type="match status" value="1"/>
</dbReference>
<feature type="domain" description="EGF-like" evidence="10">
    <location>
        <begin position="611"/>
        <end position="647"/>
    </location>
</feature>